<evidence type="ECO:0000256" key="1">
    <source>
        <dbReference type="SAM" id="SignalP"/>
    </source>
</evidence>
<name>H6RHF0_9BACT</name>
<sequence length="338" mass="36464">MKKLMFTLAALAVAFTSANAQKQLGGEHNVEVSFNPFGANPINASVIKYRMFLDDDAALRVTLGLNSTSNSYLVVPENSLQEAGATGTLTHPDLFLTNNHSRLDLGVGYEKHFKGTDNLSPYLALGAGISMNSLTLQRERFSALNLDGSTVNSGFWEDEPDPANWGVWSYANEIKSTTINVDLLFGADYYFNDAIYVGFEAGLRFAQTSGITSTITASDNNAFNIYFDGGSGDENSSQLVQNTVTGGTGFQWNSATEVNYVINGEPWLGDGVSSVNLNGGPADEAAYIAADALWSDWVEQSPATQDALIDSPRDAFFNGSNFLGTYSTGMLRIGYLFE</sequence>
<dbReference type="EMBL" id="FO117608">
    <property type="protein sequence ID" value="CCG00461.1"/>
    <property type="molecule type" value="Genomic_DNA"/>
</dbReference>
<feature type="chain" id="PRO_5003606279" evidence="1">
    <location>
        <begin position="21"/>
        <end position="338"/>
    </location>
</feature>
<feature type="signal peptide" evidence="1">
    <location>
        <begin position="1"/>
        <end position="20"/>
    </location>
</feature>
<keyword evidence="1" id="KW-0732">Signal</keyword>
<accession>H6RHF0</accession>
<dbReference type="AlphaFoldDB" id="H6RHF0"/>
<evidence type="ECO:0000313" key="2">
    <source>
        <dbReference type="EMBL" id="CCG00461.1"/>
    </source>
</evidence>
<reference evidence="2" key="1">
    <citation type="journal article" date="2012" name="Environ. Microbiol.">
        <title>Genomic content of uncultured Bacteroidetes from contrasting oceanic provinces in the North Atlantic Ocean.</title>
        <authorList>
            <person name="Gomez-Pereira P.R."/>
            <person name="Schuler M."/>
            <person name="Fuchs B.M."/>
            <person name="Bennke C."/>
            <person name="Teeling H."/>
            <person name="Waldmann J."/>
            <person name="Richter M."/>
            <person name="Barbe V."/>
            <person name="Bataille E."/>
            <person name="Glockner F.O."/>
            <person name="Amann R."/>
        </authorList>
    </citation>
    <scope>NUCLEOTIDE SEQUENCE</scope>
</reference>
<organism evidence="2">
    <name type="scientific">uncultured Flavobacteriia bacterium</name>
    <dbReference type="NCBI Taxonomy" id="212695"/>
    <lineage>
        <taxon>Bacteria</taxon>
        <taxon>Pseudomonadati</taxon>
        <taxon>Bacteroidota</taxon>
        <taxon>Flavobacteriia</taxon>
        <taxon>environmental samples</taxon>
    </lineage>
</organism>
<gene>
    <name evidence="2" type="ORF">VIS_S18DCB90025</name>
</gene>
<proteinExistence type="predicted"/>
<reference evidence="2" key="2">
    <citation type="submission" date="2012-02" db="EMBL/GenBank/DDBJ databases">
        <authorList>
            <person name="Genoscope - CEA"/>
        </authorList>
    </citation>
    <scope>NUCLEOTIDE SEQUENCE</scope>
</reference>
<protein>
    <submittedName>
        <fullName evidence="2">Domain protein</fullName>
    </submittedName>
</protein>